<dbReference type="PANTHER" id="PTHR14430">
    <property type="entry name" value="RABIN3-RELATED"/>
    <property type="match status" value="1"/>
</dbReference>
<dbReference type="GO" id="GO:0015031">
    <property type="term" value="P:protein transport"/>
    <property type="evidence" value="ECO:0007669"/>
    <property type="project" value="UniProtKB-KW"/>
</dbReference>
<evidence type="ECO:0000313" key="13">
    <source>
        <dbReference type="RefSeq" id="XP_028371759.1"/>
    </source>
</evidence>
<organism evidence="11 13">
    <name type="scientific">Phyllostomus discolor</name>
    <name type="common">pale spear-nosed bat</name>
    <dbReference type="NCBI Taxonomy" id="89673"/>
    <lineage>
        <taxon>Eukaryota</taxon>
        <taxon>Metazoa</taxon>
        <taxon>Chordata</taxon>
        <taxon>Craniata</taxon>
        <taxon>Vertebrata</taxon>
        <taxon>Euteleostomi</taxon>
        <taxon>Mammalia</taxon>
        <taxon>Eutheria</taxon>
        <taxon>Laurasiatheria</taxon>
        <taxon>Chiroptera</taxon>
        <taxon>Yangochiroptera</taxon>
        <taxon>Phyllostomidae</taxon>
        <taxon>Phyllostominae</taxon>
        <taxon>Phyllostomus</taxon>
    </lineage>
</organism>
<feature type="region of interest" description="Disordered" evidence="8">
    <location>
        <begin position="166"/>
        <end position="194"/>
    </location>
</feature>
<dbReference type="CTD" id="5866"/>
<evidence type="ECO:0000256" key="8">
    <source>
        <dbReference type="SAM" id="MobiDB-lite"/>
    </source>
</evidence>
<feature type="compositionally biased region" description="Low complexity" evidence="8">
    <location>
        <begin position="34"/>
        <end position="56"/>
    </location>
</feature>
<dbReference type="PANTHER" id="PTHR14430:SF5">
    <property type="entry name" value="GUANINE NUCLEOTIDE EXCHANGE FACTOR FOR RAB-3A"/>
    <property type="match status" value="1"/>
</dbReference>
<keyword evidence="2" id="KW-0597">Phosphoprotein</keyword>
<reference evidence="13" key="2">
    <citation type="submission" date="2025-04" db="UniProtKB">
        <authorList>
            <consortium name="RefSeq"/>
        </authorList>
    </citation>
    <scope>IDENTIFICATION</scope>
    <source>
        <tissue evidence="13">Muscle</tissue>
    </source>
</reference>
<feature type="region of interest" description="Disordered" evidence="8">
    <location>
        <begin position="1"/>
        <end position="20"/>
    </location>
</feature>
<feature type="domain" description="GDP/GTP exchange factor Sec2 N-terminal" evidence="9">
    <location>
        <begin position="75"/>
        <end position="159"/>
    </location>
</feature>
<evidence type="ECO:0000313" key="12">
    <source>
        <dbReference type="Proteomes" id="UP000664940"/>
    </source>
</evidence>
<dbReference type="FunFam" id="1.20.5.4880:FF:000001">
    <property type="entry name" value="Guanine nucleotide exchange factor for Rab-3A"/>
    <property type="match status" value="1"/>
</dbReference>
<gene>
    <name evidence="13" type="primary">RAB3IL1</name>
    <name evidence="10" type="ORF">HJG60_015964</name>
</gene>
<dbReference type="GeneID" id="114499624"/>
<keyword evidence="4" id="KW-0653">Protein transport</keyword>
<dbReference type="GO" id="GO:0070319">
    <property type="term" value="C:Golgi to plasma membrane transport vesicle"/>
    <property type="evidence" value="ECO:0007669"/>
    <property type="project" value="TreeGrafter"/>
</dbReference>
<comment type="similarity">
    <text evidence="6">Belongs to the SEC2 family.</text>
</comment>
<dbReference type="Pfam" id="PF06428">
    <property type="entry name" value="Sec2p"/>
    <property type="match status" value="1"/>
</dbReference>
<accession>A0A6J2LXN2</accession>
<evidence type="ECO:0000256" key="1">
    <source>
        <dbReference type="ARBA" id="ARBA00022448"/>
    </source>
</evidence>
<reference evidence="10 12" key="1">
    <citation type="journal article" date="2020" name="Nature">
        <title>Six reference-quality genomes reveal evolution of bat adaptations.</title>
        <authorList>
            <person name="Jebb D."/>
            <person name="Huang Z."/>
            <person name="Pippel M."/>
            <person name="Hughes G.M."/>
            <person name="Lavrichenko K."/>
            <person name="Devanna P."/>
            <person name="Winkler S."/>
            <person name="Jermiin L.S."/>
            <person name="Skirmuntt E.C."/>
            <person name="Katzourakis A."/>
            <person name="Burkitt-Gray L."/>
            <person name="Ray D.A."/>
            <person name="Sullivan K.A.M."/>
            <person name="Roscito J.G."/>
            <person name="Kirilenko B.M."/>
            <person name="Davalos L.M."/>
            <person name="Corthals A.P."/>
            <person name="Power M.L."/>
            <person name="Jones G."/>
            <person name="Ransome R.D."/>
            <person name="Dechmann D.K.N."/>
            <person name="Locatelli A.G."/>
            <person name="Puechmaille S.J."/>
            <person name="Fedrigo O."/>
            <person name="Jarvis E.D."/>
            <person name="Hiller M."/>
            <person name="Vernes S.C."/>
            <person name="Myers E.W."/>
            <person name="Teeling E.C."/>
        </authorList>
    </citation>
    <scope>NUCLEOTIDE SEQUENCE [LARGE SCALE GENOMIC DNA]</scope>
    <source>
        <strain evidence="10">Bat1K_MPI-CBG_1</strain>
    </source>
</reference>
<proteinExistence type="inferred from homology"/>
<evidence type="ECO:0000256" key="2">
    <source>
        <dbReference type="ARBA" id="ARBA00022553"/>
    </source>
</evidence>
<sequence length="382" mass="42585">MWSGQPHPDEGHPPPLEAVPVSWKSVGSCRSLREPPGGLAETPAGEEAPGQEGPAAAQLDVSRLRSSSMEIREKGSEFLKEELHKAQKELKLKDEECERLSKVREQLEQELEELTASLFEEAHKMVREANMKQAASEKQLKEARGKIDMLQAEVTALKTLVITSTPASPNRELHPQLLSPTKAGPRKGHLRHKSTSSTLCPAVCPAAGHILTPDKEGKEVDTTLFAEFQAWRESPTWDKNSPFLERVYREDVGPCLDFTMQELSALVRAAVEDNTLTIEPVASQTPPTVKVAAVEYGSTNTCALSGLARVCRHRIRLGDSESHYYISPSSRARITAVCNFFTYIRYIQQGLVRQDAEPMFWEITRLRKEMSLAKLGFFPQET</sequence>
<dbReference type="Gene3D" id="1.20.5.4880">
    <property type="match status" value="1"/>
</dbReference>
<dbReference type="AlphaFoldDB" id="A0A6J2LXN2"/>
<keyword evidence="11" id="KW-1185">Reference proteome</keyword>
<evidence type="ECO:0000313" key="10">
    <source>
        <dbReference type="EMBL" id="KAF6105813.1"/>
    </source>
</evidence>
<protein>
    <submittedName>
        <fullName evidence="13">Guanine nucleotide exchange factor for Rab-3A isoform X4</fullName>
    </submittedName>
    <submittedName>
        <fullName evidence="10">RAB3A interacting protein like 1</fullName>
    </submittedName>
</protein>
<dbReference type="GO" id="GO:0006887">
    <property type="term" value="P:exocytosis"/>
    <property type="evidence" value="ECO:0007669"/>
    <property type="project" value="TreeGrafter"/>
</dbReference>
<dbReference type="Proteomes" id="UP000504628">
    <property type="component" value="Chromosome 6"/>
</dbReference>
<keyword evidence="1" id="KW-0813">Transport</keyword>
<feature type="compositionally biased region" description="Basic residues" evidence="8">
    <location>
        <begin position="184"/>
        <end position="194"/>
    </location>
</feature>
<dbReference type="InterPro" id="IPR040351">
    <property type="entry name" value="RAB3IL/RAB3IP/Sec2"/>
</dbReference>
<dbReference type="EMBL" id="JABVXQ010000006">
    <property type="protein sequence ID" value="KAF6105813.1"/>
    <property type="molecule type" value="Genomic_DNA"/>
</dbReference>
<evidence type="ECO:0000259" key="9">
    <source>
        <dbReference type="Pfam" id="PF06428"/>
    </source>
</evidence>
<feature type="region of interest" description="Disordered" evidence="8">
    <location>
        <begin position="27"/>
        <end position="56"/>
    </location>
</feature>
<keyword evidence="3" id="KW-0344">Guanine-nucleotide releasing factor</keyword>
<dbReference type="SUPFAM" id="SSF144284">
    <property type="entry name" value="Sec2 N-terminal region"/>
    <property type="match status" value="1"/>
</dbReference>
<dbReference type="Pfam" id="PF25555">
    <property type="entry name" value="RAB3A-like_C"/>
    <property type="match status" value="1"/>
</dbReference>
<evidence type="ECO:0000256" key="4">
    <source>
        <dbReference type="ARBA" id="ARBA00022927"/>
    </source>
</evidence>
<evidence type="ECO:0000256" key="6">
    <source>
        <dbReference type="ARBA" id="ARBA00025794"/>
    </source>
</evidence>
<dbReference type="RefSeq" id="XP_028371759.1">
    <property type="nucleotide sequence ID" value="XM_028515958.2"/>
</dbReference>
<dbReference type="GO" id="GO:0005085">
    <property type="term" value="F:guanyl-nucleotide exchange factor activity"/>
    <property type="evidence" value="ECO:0007669"/>
    <property type="project" value="UniProtKB-KW"/>
</dbReference>
<evidence type="ECO:0000256" key="5">
    <source>
        <dbReference type="ARBA" id="ARBA00023054"/>
    </source>
</evidence>
<dbReference type="InterPro" id="IPR009449">
    <property type="entry name" value="Sec2_N"/>
</dbReference>
<feature type="coiled-coil region" evidence="7">
    <location>
        <begin position="76"/>
        <end position="160"/>
    </location>
</feature>
<evidence type="ECO:0000256" key="7">
    <source>
        <dbReference type="SAM" id="Coils"/>
    </source>
</evidence>
<evidence type="ECO:0000256" key="3">
    <source>
        <dbReference type="ARBA" id="ARBA00022658"/>
    </source>
</evidence>
<dbReference type="Proteomes" id="UP000664940">
    <property type="component" value="Unassembled WGS sequence"/>
</dbReference>
<evidence type="ECO:0000313" key="11">
    <source>
        <dbReference type="Proteomes" id="UP000504628"/>
    </source>
</evidence>
<keyword evidence="5 7" id="KW-0175">Coiled coil</keyword>
<name>A0A6J2LXN2_9CHIR</name>